<gene>
    <name evidence="3" type="ORF">AOQ84DRAFT_418481</name>
</gene>
<dbReference type="SUPFAM" id="SSF56801">
    <property type="entry name" value="Acetyl-CoA synthetase-like"/>
    <property type="match status" value="1"/>
</dbReference>
<dbReference type="PANTHER" id="PTHR43201">
    <property type="entry name" value="ACYL-COA SYNTHETASE"/>
    <property type="match status" value="1"/>
</dbReference>
<dbReference type="InterPro" id="IPR042099">
    <property type="entry name" value="ANL_N_sf"/>
</dbReference>
<organism evidence="3 4">
    <name type="scientific">Glonium stellatum</name>
    <dbReference type="NCBI Taxonomy" id="574774"/>
    <lineage>
        <taxon>Eukaryota</taxon>
        <taxon>Fungi</taxon>
        <taxon>Dikarya</taxon>
        <taxon>Ascomycota</taxon>
        <taxon>Pezizomycotina</taxon>
        <taxon>Dothideomycetes</taxon>
        <taxon>Pleosporomycetidae</taxon>
        <taxon>Gloniales</taxon>
        <taxon>Gloniaceae</taxon>
        <taxon>Glonium</taxon>
    </lineage>
</organism>
<dbReference type="GO" id="GO:0006631">
    <property type="term" value="P:fatty acid metabolic process"/>
    <property type="evidence" value="ECO:0007669"/>
    <property type="project" value="TreeGrafter"/>
</dbReference>
<dbReference type="Pfam" id="PF00501">
    <property type="entry name" value="AMP-binding"/>
    <property type="match status" value="1"/>
</dbReference>
<dbReference type="EMBL" id="KV750701">
    <property type="protein sequence ID" value="OCL03658.1"/>
    <property type="molecule type" value="Genomic_DNA"/>
</dbReference>
<evidence type="ECO:0000313" key="3">
    <source>
        <dbReference type="EMBL" id="OCL03658.1"/>
    </source>
</evidence>
<dbReference type="OrthoDB" id="429813at2759"/>
<dbReference type="InterPro" id="IPR000873">
    <property type="entry name" value="AMP-dep_synth/lig_dom"/>
</dbReference>
<proteinExistence type="inferred from homology"/>
<keyword evidence="4" id="KW-1185">Reference proteome</keyword>
<dbReference type="PANTHER" id="PTHR43201:SF8">
    <property type="entry name" value="ACYL-COA SYNTHETASE FAMILY MEMBER 3"/>
    <property type="match status" value="1"/>
</dbReference>
<dbReference type="Gene3D" id="3.40.50.12780">
    <property type="entry name" value="N-terminal domain of ligase-like"/>
    <property type="match status" value="1"/>
</dbReference>
<evidence type="ECO:0000313" key="4">
    <source>
        <dbReference type="Proteomes" id="UP000250140"/>
    </source>
</evidence>
<reference evidence="3 4" key="1">
    <citation type="journal article" date="2016" name="Nat. Commun.">
        <title>Ectomycorrhizal ecology is imprinted in the genome of the dominant symbiotic fungus Cenococcum geophilum.</title>
        <authorList>
            <consortium name="DOE Joint Genome Institute"/>
            <person name="Peter M."/>
            <person name="Kohler A."/>
            <person name="Ohm R.A."/>
            <person name="Kuo A."/>
            <person name="Krutzmann J."/>
            <person name="Morin E."/>
            <person name="Arend M."/>
            <person name="Barry K.W."/>
            <person name="Binder M."/>
            <person name="Choi C."/>
            <person name="Clum A."/>
            <person name="Copeland A."/>
            <person name="Grisel N."/>
            <person name="Haridas S."/>
            <person name="Kipfer T."/>
            <person name="LaButti K."/>
            <person name="Lindquist E."/>
            <person name="Lipzen A."/>
            <person name="Maire R."/>
            <person name="Meier B."/>
            <person name="Mihaltcheva S."/>
            <person name="Molinier V."/>
            <person name="Murat C."/>
            <person name="Poggeler S."/>
            <person name="Quandt C.A."/>
            <person name="Sperisen C."/>
            <person name="Tritt A."/>
            <person name="Tisserant E."/>
            <person name="Crous P.W."/>
            <person name="Henrissat B."/>
            <person name="Nehls U."/>
            <person name="Egli S."/>
            <person name="Spatafora J.W."/>
            <person name="Grigoriev I.V."/>
            <person name="Martin F.M."/>
        </authorList>
    </citation>
    <scope>NUCLEOTIDE SEQUENCE [LARGE SCALE GENOMIC DNA]</scope>
    <source>
        <strain evidence="3 4">CBS 207.34</strain>
    </source>
</reference>
<dbReference type="Proteomes" id="UP000250140">
    <property type="component" value="Unassembled WGS sequence"/>
</dbReference>
<evidence type="ECO:0000259" key="2">
    <source>
        <dbReference type="Pfam" id="PF00501"/>
    </source>
</evidence>
<accession>A0A8E2ESP9</accession>
<evidence type="ECO:0000256" key="1">
    <source>
        <dbReference type="ARBA" id="ARBA00006432"/>
    </source>
</evidence>
<feature type="non-terminal residue" evidence="3">
    <location>
        <position position="289"/>
    </location>
</feature>
<protein>
    <submittedName>
        <fullName evidence="3">Acetyl-CoA synthetase-like protein</fullName>
    </submittedName>
</protein>
<dbReference type="AlphaFoldDB" id="A0A8E2ESP9"/>
<name>A0A8E2ESP9_9PEZI</name>
<feature type="domain" description="AMP-dependent synthetase/ligase" evidence="2">
    <location>
        <begin position="31"/>
        <end position="275"/>
    </location>
</feature>
<dbReference type="GO" id="GO:0031956">
    <property type="term" value="F:medium-chain fatty acid-CoA ligase activity"/>
    <property type="evidence" value="ECO:0007669"/>
    <property type="project" value="TreeGrafter"/>
</dbReference>
<comment type="similarity">
    <text evidence="1">Belongs to the ATP-dependent AMP-binding enzyme family.</text>
</comment>
<sequence>IFQISEDTLFTINDLIRLRATDTPQTPLVAFPRNKHNVSDWEEFTEQDLSNFTNGTVKCLKDLGLKQVSEEMTAAILGQSDLDFAIATFALIRLGYSPCIVSPRLSADAINKLLDLASSRVLLFTPQFQEFAQGLTAIRDLGIFPVPGRNVYDVAALELLKDTPYKRSAPSNAGKVAVCMHSTGLISLPRLIPFTHGRFLNLALNAYKMEVLCTMPFFHGIGYMSFLQAVYSRYVAYCFDSNVPQTHKTLTTALKATAPEAVVTVPYALKLFTEKDGGVELHGFRNPCK</sequence>